<dbReference type="Pfam" id="PF07765">
    <property type="entry name" value="KIP1"/>
    <property type="match status" value="1"/>
</dbReference>
<dbReference type="GO" id="GO:0003779">
    <property type="term" value="F:actin binding"/>
    <property type="evidence" value="ECO:0007669"/>
    <property type="project" value="InterPro"/>
</dbReference>
<comment type="caution">
    <text evidence="6">The sequence shown here is derived from an EMBL/GenBank/DDBJ whole genome shotgun (WGS) entry which is preliminary data.</text>
</comment>
<feature type="region of interest" description="Disordered" evidence="4">
    <location>
        <begin position="50"/>
        <end position="109"/>
    </location>
</feature>
<dbReference type="PANTHER" id="PTHR32258:SF28">
    <property type="entry name" value="PROTEIN NETWORKED 3A-RELATED"/>
    <property type="match status" value="1"/>
</dbReference>
<evidence type="ECO:0000259" key="5">
    <source>
        <dbReference type="PROSITE" id="PS51774"/>
    </source>
</evidence>
<evidence type="ECO:0000256" key="3">
    <source>
        <dbReference type="SAM" id="Coils"/>
    </source>
</evidence>
<keyword evidence="1 3" id="KW-0175">Coiled coil</keyword>
<evidence type="ECO:0000256" key="1">
    <source>
        <dbReference type="ARBA" id="ARBA00023054"/>
    </source>
</evidence>
<reference evidence="6" key="1">
    <citation type="journal article" date="2017" name="Gigascience">
        <title>The genome draft of coconut (Cocos nucifera).</title>
        <authorList>
            <person name="Xiao Y."/>
            <person name="Xu P."/>
            <person name="Fan H."/>
            <person name="Baudouin L."/>
            <person name="Xia W."/>
            <person name="Bocs S."/>
            <person name="Xu J."/>
            <person name="Li Q."/>
            <person name="Guo A."/>
            <person name="Zhou L."/>
            <person name="Li J."/>
            <person name="Wu Y."/>
            <person name="Ma Z."/>
            <person name="Armero A."/>
            <person name="Issali A.E."/>
            <person name="Liu N."/>
            <person name="Peng M."/>
            <person name="Yang Y."/>
        </authorList>
    </citation>
    <scope>NUCLEOTIDE SEQUENCE</scope>
    <source>
        <tissue evidence="6">Spear leaf of Hainan Tall coconut</tissue>
    </source>
</reference>
<protein>
    <submittedName>
        <fullName evidence="6">Protein NETWORKED 3A</fullName>
    </submittedName>
</protein>
<dbReference type="InterPro" id="IPR011684">
    <property type="entry name" value="NAB"/>
</dbReference>
<dbReference type="AlphaFoldDB" id="A0A8K0HUB3"/>
<evidence type="ECO:0000313" key="7">
    <source>
        <dbReference type="Proteomes" id="UP000797356"/>
    </source>
</evidence>
<keyword evidence="7" id="KW-1185">Reference proteome</keyword>
<evidence type="ECO:0000256" key="4">
    <source>
        <dbReference type="SAM" id="MobiDB-lite"/>
    </source>
</evidence>
<dbReference type="PANTHER" id="PTHR32258">
    <property type="entry name" value="PROTEIN NETWORKED 4A"/>
    <property type="match status" value="1"/>
</dbReference>
<comment type="similarity">
    <text evidence="2">Belongs to the NET family.</text>
</comment>
<feature type="compositionally biased region" description="Basic and acidic residues" evidence="4">
    <location>
        <begin position="67"/>
        <end position="87"/>
    </location>
</feature>
<organism evidence="6 7">
    <name type="scientific">Cocos nucifera</name>
    <name type="common">Coconut palm</name>
    <dbReference type="NCBI Taxonomy" id="13894"/>
    <lineage>
        <taxon>Eukaryota</taxon>
        <taxon>Viridiplantae</taxon>
        <taxon>Streptophyta</taxon>
        <taxon>Embryophyta</taxon>
        <taxon>Tracheophyta</taxon>
        <taxon>Spermatophyta</taxon>
        <taxon>Magnoliopsida</taxon>
        <taxon>Liliopsida</taxon>
        <taxon>Arecaceae</taxon>
        <taxon>Arecoideae</taxon>
        <taxon>Cocoseae</taxon>
        <taxon>Attaleinae</taxon>
        <taxon>Cocos</taxon>
    </lineage>
</organism>
<feature type="coiled-coil region" evidence="3">
    <location>
        <begin position="110"/>
        <end position="144"/>
    </location>
</feature>
<dbReference type="EMBL" id="CM017872">
    <property type="protein sequence ID" value="KAG1326315.1"/>
    <property type="molecule type" value="Genomic_DNA"/>
</dbReference>
<gene>
    <name evidence="6" type="ORF">COCNU_01G002490</name>
</gene>
<proteinExistence type="inferred from homology"/>
<dbReference type="PROSITE" id="PS51774">
    <property type="entry name" value="NAB"/>
    <property type="match status" value="1"/>
</dbReference>
<dbReference type="OrthoDB" id="2019833at2759"/>
<dbReference type="Proteomes" id="UP000797356">
    <property type="component" value="Chromosome 1"/>
</dbReference>
<feature type="domain" description="NAB" evidence="5">
    <location>
        <begin position="1"/>
        <end position="51"/>
    </location>
</feature>
<accession>A0A8K0HUB3</accession>
<evidence type="ECO:0000313" key="6">
    <source>
        <dbReference type="EMBL" id="KAG1326315.1"/>
    </source>
</evidence>
<dbReference type="InterPro" id="IPR051861">
    <property type="entry name" value="NET_actin-binding_domain"/>
</dbReference>
<name>A0A8K0HUB3_COCNU</name>
<sequence>MLELIEEDAGSFSQRAELYHKRRPQLVDMVEQLYRAQCSLAEQYDQLRSEVGRHRNPTPFYSLIPRSRMDKLRESSPDSFDSDRSEVDDPEEEVQVESKMTDEDGSSGEVKLMHEEIERLRGVNEMLKAELKAKDEEKREVIRQLSLPIGILTDENASLRKCIKKMVKGSFCKLKEIFFWK</sequence>
<reference evidence="6" key="2">
    <citation type="submission" date="2019-07" db="EMBL/GenBank/DDBJ databases">
        <authorList>
            <person name="Yang Y."/>
            <person name="Bocs S."/>
            <person name="Baudouin L."/>
        </authorList>
    </citation>
    <scope>NUCLEOTIDE SEQUENCE</scope>
    <source>
        <tissue evidence="6">Spear leaf of Hainan Tall coconut</tissue>
    </source>
</reference>
<evidence type="ECO:0000256" key="2">
    <source>
        <dbReference type="ARBA" id="ARBA00038006"/>
    </source>
</evidence>